<dbReference type="InterPro" id="IPR036396">
    <property type="entry name" value="Cyt_P450_sf"/>
</dbReference>
<evidence type="ECO:0000313" key="1">
    <source>
        <dbReference type="EMBL" id="KAF4615189.1"/>
    </source>
</evidence>
<dbReference type="GO" id="GO:0004497">
    <property type="term" value="F:monooxygenase activity"/>
    <property type="evidence" value="ECO:0007669"/>
    <property type="project" value="InterPro"/>
</dbReference>
<dbReference type="Proteomes" id="UP000521872">
    <property type="component" value="Unassembled WGS sequence"/>
</dbReference>
<dbReference type="SUPFAM" id="SSF48264">
    <property type="entry name" value="Cytochrome P450"/>
    <property type="match status" value="1"/>
</dbReference>
<reference evidence="1 2" key="1">
    <citation type="submission" date="2019-12" db="EMBL/GenBank/DDBJ databases">
        <authorList>
            <person name="Floudas D."/>
            <person name="Bentzer J."/>
            <person name="Ahren D."/>
            <person name="Johansson T."/>
            <person name="Persson P."/>
            <person name="Tunlid A."/>
        </authorList>
    </citation>
    <scope>NUCLEOTIDE SEQUENCE [LARGE SCALE GENOMIC DNA]</scope>
    <source>
        <strain evidence="1 2">CBS 102.39</strain>
    </source>
</reference>
<evidence type="ECO:0008006" key="3">
    <source>
        <dbReference type="Google" id="ProtNLM"/>
    </source>
</evidence>
<protein>
    <recommendedName>
        <fullName evidence="3">Cytochrome P450</fullName>
    </recommendedName>
</protein>
<dbReference type="GO" id="GO:0005506">
    <property type="term" value="F:iron ion binding"/>
    <property type="evidence" value="ECO:0007669"/>
    <property type="project" value="InterPro"/>
</dbReference>
<keyword evidence="2" id="KW-1185">Reference proteome</keyword>
<dbReference type="EMBL" id="JAACJL010000044">
    <property type="protein sequence ID" value="KAF4615189.1"/>
    <property type="molecule type" value="Genomic_DNA"/>
</dbReference>
<dbReference type="Gene3D" id="1.10.630.10">
    <property type="entry name" value="Cytochrome P450"/>
    <property type="match status" value="1"/>
</dbReference>
<gene>
    <name evidence="1" type="ORF">D9613_003414</name>
</gene>
<name>A0A8H4QQL9_9AGAR</name>
<comment type="caution">
    <text evidence="1">The sequence shown here is derived from an EMBL/GenBank/DDBJ whole genome shotgun (WGS) entry which is preliminary data.</text>
</comment>
<sequence length="418" mass="47444">MQLLPTILVPFVLSTLCLFSPSSLLWLLKIFRSICYSEPPHNYSRLLRDIKNVLDPPRAPGMIAILLQERADSNKRLIRALNISNTFVSSEVAVHEQFVRQARHLLNNVKGRGWQSFQSTTFDAVRWQLEQDPSIEIPFDRFIQNITLVVVLLEILQVENPVEALSYDDITLIANHITTLWSLSKKSDPIPPDLLPALQAALRRIVINKNLFPDPLNFVVPAWETLWRVVATTVAYSFARTDYKESFQHFSAYPSERRFARASMMPGETVSVQAIVSEAMRLHPPSKHIGRVRCRSWCPEFFRKWLARPGWIFRKKSADIQKILRCHEIWGSDSDTFDPSRCQEFAGREEEQSAALGLVFGHGPLKCIASSWAPVAAAVISGAILEQFNESMGHTLQVGAEIGGRTGWIGWSVIRKED</sequence>
<proteinExistence type="predicted"/>
<evidence type="ECO:0000313" key="2">
    <source>
        <dbReference type="Proteomes" id="UP000521872"/>
    </source>
</evidence>
<dbReference type="GO" id="GO:0016705">
    <property type="term" value="F:oxidoreductase activity, acting on paired donors, with incorporation or reduction of molecular oxygen"/>
    <property type="evidence" value="ECO:0007669"/>
    <property type="project" value="InterPro"/>
</dbReference>
<dbReference type="GO" id="GO:0020037">
    <property type="term" value="F:heme binding"/>
    <property type="evidence" value="ECO:0007669"/>
    <property type="project" value="InterPro"/>
</dbReference>
<accession>A0A8H4QQL9</accession>
<dbReference type="AlphaFoldDB" id="A0A8H4QQL9"/>
<organism evidence="1 2">
    <name type="scientific">Agrocybe pediades</name>
    <dbReference type="NCBI Taxonomy" id="84607"/>
    <lineage>
        <taxon>Eukaryota</taxon>
        <taxon>Fungi</taxon>
        <taxon>Dikarya</taxon>
        <taxon>Basidiomycota</taxon>
        <taxon>Agaricomycotina</taxon>
        <taxon>Agaricomycetes</taxon>
        <taxon>Agaricomycetidae</taxon>
        <taxon>Agaricales</taxon>
        <taxon>Agaricineae</taxon>
        <taxon>Strophariaceae</taxon>
        <taxon>Agrocybe</taxon>
    </lineage>
</organism>